<dbReference type="InterPro" id="IPR038522">
    <property type="entry name" value="T4/T6SS_DotU_sf"/>
</dbReference>
<evidence type="ECO:0000259" key="1">
    <source>
        <dbReference type="Pfam" id="PF09850"/>
    </source>
</evidence>
<dbReference type="Pfam" id="PF09850">
    <property type="entry name" value="DotU"/>
    <property type="match status" value="1"/>
</dbReference>
<reference evidence="2 3" key="1">
    <citation type="submission" date="2018-12" db="EMBL/GenBank/DDBJ databases">
        <authorList>
            <consortium name="Pathogen Informatics"/>
        </authorList>
    </citation>
    <scope>NUCLEOTIDE SEQUENCE [LARGE SCALE GENOMIC DNA]</scope>
    <source>
        <strain evidence="2 3">NCTC9702</strain>
    </source>
</reference>
<dbReference type="InterPro" id="IPR017732">
    <property type="entry name" value="T4/T6SS_DotU"/>
</dbReference>
<gene>
    <name evidence="2" type="ORF">NCTC9702_05440</name>
</gene>
<evidence type="ECO:0000313" key="3">
    <source>
        <dbReference type="Proteomes" id="UP000277930"/>
    </source>
</evidence>
<accession>A0A447Y455</accession>
<sequence>MLYAFCALLDESVLNREKTDDGWRTWQQDPLQAHFLVRSMPVKSSGSVFVNN</sequence>
<proteinExistence type="predicted"/>
<dbReference type="EMBL" id="LR134246">
    <property type="protein sequence ID" value="VED38088.1"/>
    <property type="molecule type" value="Genomic_DNA"/>
</dbReference>
<protein>
    <submittedName>
        <fullName evidence="2">Putative type VI secretion protein</fullName>
    </submittedName>
</protein>
<dbReference type="AlphaFoldDB" id="A0A447Y455"/>
<organism evidence="2 3">
    <name type="scientific">Escherichia coli</name>
    <dbReference type="NCBI Taxonomy" id="562"/>
    <lineage>
        <taxon>Bacteria</taxon>
        <taxon>Pseudomonadati</taxon>
        <taxon>Pseudomonadota</taxon>
        <taxon>Gammaproteobacteria</taxon>
        <taxon>Enterobacterales</taxon>
        <taxon>Enterobacteriaceae</taxon>
        <taxon>Escherichia</taxon>
    </lineage>
</organism>
<dbReference type="Gene3D" id="1.25.40.590">
    <property type="entry name" value="Type IV / VI secretion system, DotU"/>
    <property type="match status" value="1"/>
</dbReference>
<feature type="domain" description="Type IV / VI secretion system DotU" evidence="1">
    <location>
        <begin position="2"/>
        <end position="36"/>
    </location>
</feature>
<name>A0A447Y455_ECOLX</name>
<evidence type="ECO:0000313" key="2">
    <source>
        <dbReference type="EMBL" id="VED38088.1"/>
    </source>
</evidence>
<dbReference type="Proteomes" id="UP000277930">
    <property type="component" value="Chromosome 1"/>
</dbReference>